<reference evidence="3" key="1">
    <citation type="journal article" date="2023" name="Commun. Biol.">
        <title>Genome analysis of Parmales, the sister group of diatoms, reveals the evolutionary specialization of diatoms from phago-mixotrophs to photoautotrophs.</title>
        <authorList>
            <person name="Ban H."/>
            <person name="Sato S."/>
            <person name="Yoshikawa S."/>
            <person name="Yamada K."/>
            <person name="Nakamura Y."/>
            <person name="Ichinomiya M."/>
            <person name="Sato N."/>
            <person name="Blanc-Mathieu R."/>
            <person name="Endo H."/>
            <person name="Kuwata A."/>
            <person name="Ogata H."/>
        </authorList>
    </citation>
    <scope>NUCLEOTIDE SEQUENCE [LARGE SCALE GENOMIC DNA]</scope>
    <source>
        <strain evidence="3">NIES 3700</strain>
    </source>
</reference>
<feature type="region of interest" description="Disordered" evidence="1">
    <location>
        <begin position="1"/>
        <end position="47"/>
    </location>
</feature>
<proteinExistence type="predicted"/>
<dbReference type="Gene3D" id="3.80.10.10">
    <property type="entry name" value="Ribonuclease Inhibitor"/>
    <property type="match status" value="1"/>
</dbReference>
<dbReference type="InterPro" id="IPR026906">
    <property type="entry name" value="LRR_5"/>
</dbReference>
<evidence type="ECO:0000313" key="3">
    <source>
        <dbReference type="Proteomes" id="UP001165122"/>
    </source>
</evidence>
<accession>A0A9W7AGY1</accession>
<dbReference type="Proteomes" id="UP001165122">
    <property type="component" value="Unassembled WGS sequence"/>
</dbReference>
<dbReference type="AlphaFoldDB" id="A0A9W7AGY1"/>
<keyword evidence="3" id="KW-1185">Reference proteome</keyword>
<dbReference type="Pfam" id="PF13306">
    <property type="entry name" value="LRR_5"/>
    <property type="match status" value="1"/>
</dbReference>
<dbReference type="SUPFAM" id="SSF52058">
    <property type="entry name" value="L domain-like"/>
    <property type="match status" value="1"/>
</dbReference>
<name>A0A9W7AGY1_9STRA</name>
<dbReference type="InterPro" id="IPR032675">
    <property type="entry name" value="LRR_dom_sf"/>
</dbReference>
<organism evidence="2 3">
    <name type="scientific">Triparma laevis f. longispina</name>
    <dbReference type="NCBI Taxonomy" id="1714387"/>
    <lineage>
        <taxon>Eukaryota</taxon>
        <taxon>Sar</taxon>
        <taxon>Stramenopiles</taxon>
        <taxon>Ochrophyta</taxon>
        <taxon>Bolidophyceae</taxon>
        <taxon>Parmales</taxon>
        <taxon>Triparmaceae</taxon>
        <taxon>Triparma</taxon>
    </lineage>
</organism>
<evidence type="ECO:0000313" key="2">
    <source>
        <dbReference type="EMBL" id="GMH69202.1"/>
    </source>
</evidence>
<dbReference type="EMBL" id="BRXW01000604">
    <property type="protein sequence ID" value="GMH69202.1"/>
    <property type="molecule type" value="Genomic_DNA"/>
</dbReference>
<sequence>MLVPDTTTPASASPSSSPGTASPSPPSVQKTTTPQTTQALTTTSQTTPTTVDDLTTLLAETFSGLGCSPHTLFKFTSTPPADPTVVEAFAENPRTSDFINTIDFKRHFVEYVHVDMLLTMRELCEEWEGVAEAFISKMVERGVLLVQGGEDTTWNIILKERRKFITHVIFLQNSVQMGQCACSHAVNLVAVDIPEGVECLGFNAFFDCRNLTTTSFPAALKIIGEQAFAGCWSLETVDLWHIDLEEICSFAFESCKELKSMRIPFSLTILGDHIFGGRVKLVPYGDDGIKVSMEDMLTVEYEDYDPTSDVIATSAPSKTTSLSNKILRLLILK</sequence>
<comment type="caution">
    <text evidence="2">The sequence shown here is derived from an EMBL/GenBank/DDBJ whole genome shotgun (WGS) entry which is preliminary data.</text>
</comment>
<gene>
    <name evidence="2" type="ORF">TrLO_g15719</name>
</gene>
<evidence type="ECO:0000256" key="1">
    <source>
        <dbReference type="SAM" id="MobiDB-lite"/>
    </source>
</evidence>
<protein>
    <submittedName>
        <fullName evidence="2">Uncharacterized protein</fullName>
    </submittedName>
</protein>